<feature type="domain" description="Core-binding (CB)" evidence="7">
    <location>
        <begin position="13"/>
        <end position="109"/>
    </location>
</feature>
<dbReference type="PANTHER" id="PTHR30349">
    <property type="entry name" value="PHAGE INTEGRASE-RELATED"/>
    <property type="match status" value="1"/>
</dbReference>
<accession>A0AAW4PFB1</accession>
<dbReference type="InterPro" id="IPR010998">
    <property type="entry name" value="Integrase_recombinase_N"/>
</dbReference>
<dbReference type="SUPFAM" id="SSF56349">
    <property type="entry name" value="DNA breaking-rejoining enzymes"/>
    <property type="match status" value="1"/>
</dbReference>
<comment type="caution">
    <text evidence="8">The sequence shown here is derived from an EMBL/GenBank/DDBJ whole genome shotgun (WGS) entry which is preliminary data.</text>
</comment>
<dbReference type="GO" id="GO:0015074">
    <property type="term" value="P:DNA integration"/>
    <property type="evidence" value="ECO:0007669"/>
    <property type="project" value="UniProtKB-KW"/>
</dbReference>
<evidence type="ECO:0000259" key="6">
    <source>
        <dbReference type="PROSITE" id="PS51898"/>
    </source>
</evidence>
<evidence type="ECO:0000256" key="2">
    <source>
        <dbReference type="ARBA" id="ARBA00023125"/>
    </source>
</evidence>
<dbReference type="Gene3D" id="1.10.150.130">
    <property type="match status" value="1"/>
</dbReference>
<dbReference type="CDD" id="cd00397">
    <property type="entry name" value="DNA_BRE_C"/>
    <property type="match status" value="1"/>
</dbReference>
<dbReference type="PROSITE" id="PS51900">
    <property type="entry name" value="CB"/>
    <property type="match status" value="1"/>
</dbReference>
<protein>
    <submittedName>
        <fullName evidence="8">Site-specific integrase</fullName>
    </submittedName>
</protein>
<organism evidence="8 9">
    <name type="scientific">Haloarcula nitratireducens</name>
    <dbReference type="NCBI Taxonomy" id="2487749"/>
    <lineage>
        <taxon>Archaea</taxon>
        <taxon>Methanobacteriati</taxon>
        <taxon>Methanobacteriota</taxon>
        <taxon>Stenosarchaea group</taxon>
        <taxon>Halobacteria</taxon>
        <taxon>Halobacteriales</taxon>
        <taxon>Haloarculaceae</taxon>
        <taxon>Haloarcula</taxon>
    </lineage>
</organism>
<evidence type="ECO:0000256" key="1">
    <source>
        <dbReference type="ARBA" id="ARBA00022908"/>
    </source>
</evidence>
<dbReference type="GO" id="GO:0003677">
    <property type="term" value="F:DNA binding"/>
    <property type="evidence" value="ECO:0007669"/>
    <property type="project" value="UniProtKB-UniRule"/>
</dbReference>
<feature type="domain" description="Tyr recombinase" evidence="6">
    <location>
        <begin position="149"/>
        <end position="373"/>
    </location>
</feature>
<dbReference type="AlphaFoldDB" id="A0AAW4PFB1"/>
<evidence type="ECO:0000313" key="9">
    <source>
        <dbReference type="Proteomes" id="UP001430455"/>
    </source>
</evidence>
<name>A0AAW4PFB1_9EURY</name>
<dbReference type="EMBL" id="RKLT01000014">
    <property type="protein sequence ID" value="MBX0297081.1"/>
    <property type="molecule type" value="Genomic_DNA"/>
</dbReference>
<dbReference type="InterPro" id="IPR002104">
    <property type="entry name" value="Integrase_catalytic"/>
</dbReference>
<dbReference type="InterPro" id="IPR044068">
    <property type="entry name" value="CB"/>
</dbReference>
<keyword evidence="3" id="KW-0233">DNA recombination</keyword>
<feature type="region of interest" description="Disordered" evidence="5">
    <location>
        <begin position="260"/>
        <end position="281"/>
    </location>
</feature>
<dbReference type="PROSITE" id="PS51898">
    <property type="entry name" value="TYR_RECOMBINASE"/>
    <property type="match status" value="1"/>
</dbReference>
<keyword evidence="2 4" id="KW-0238">DNA-binding</keyword>
<evidence type="ECO:0000259" key="7">
    <source>
        <dbReference type="PROSITE" id="PS51900"/>
    </source>
</evidence>
<dbReference type="Gene3D" id="1.10.443.10">
    <property type="entry name" value="Intergrase catalytic core"/>
    <property type="match status" value="1"/>
</dbReference>
<evidence type="ECO:0000256" key="5">
    <source>
        <dbReference type="SAM" id="MobiDB-lite"/>
    </source>
</evidence>
<evidence type="ECO:0000256" key="4">
    <source>
        <dbReference type="PROSITE-ProRule" id="PRU01248"/>
    </source>
</evidence>
<keyword evidence="9" id="KW-1185">Reference proteome</keyword>
<gene>
    <name evidence="8" type="ORF">EGH23_19575</name>
</gene>
<dbReference type="Proteomes" id="UP001430455">
    <property type="component" value="Unassembled WGS sequence"/>
</dbReference>
<dbReference type="InterPro" id="IPR011010">
    <property type="entry name" value="DNA_brk_join_enz"/>
</dbReference>
<sequence>MDQTQNGAASRVQTLEEAKQQFVNSRRKGTGGRYAGELDRVVGDWLSWANDRGVENVDDVSDQLLGKWAQYLSQRVRARVNDPDGEDGITGKTAHQYYSYVRSFLSYCVEWSYLAENPAKQQHVVQELPEQSLGVDNSDEQTWSEHERHQLVAYVDEQAHAAIDDDGLDASRPVRDRAIVYLLAYTGARSAELFRDPSDDRRDGLHWSDLDPEENRLTVLGKSQEIESAQYPPMAHTALEQLKCVQQPPTDDWPVFPTGHRPTLASLENRADGDRGDDEPLDEYLAENNLQPPSITTTTVRNILQRLCSEGSIDIEGEHEYLKPHGARRGIGKALYKGHGHEAAQKALRHKDPSTTSEMYADIKAGEVAEITDEILSDE</sequence>
<dbReference type="PANTHER" id="PTHR30349:SF41">
    <property type="entry name" value="INTEGRASE_RECOMBINASE PROTEIN MJ0367-RELATED"/>
    <property type="match status" value="1"/>
</dbReference>
<dbReference type="InterPro" id="IPR013762">
    <property type="entry name" value="Integrase-like_cat_sf"/>
</dbReference>
<proteinExistence type="predicted"/>
<dbReference type="RefSeq" id="WP_220581672.1">
    <property type="nucleotide sequence ID" value="NZ_RKLT01000014.1"/>
</dbReference>
<dbReference type="Pfam" id="PF00589">
    <property type="entry name" value="Phage_integrase"/>
    <property type="match status" value="1"/>
</dbReference>
<keyword evidence="1" id="KW-0229">DNA integration</keyword>
<evidence type="ECO:0000256" key="3">
    <source>
        <dbReference type="ARBA" id="ARBA00023172"/>
    </source>
</evidence>
<reference evidence="8 9" key="1">
    <citation type="submission" date="2021-06" db="EMBL/GenBank/DDBJ databases">
        <title>Halomicroarcula sp. a new haloarchaeum isolated from saline soil.</title>
        <authorList>
            <person name="Duran-Viseras A."/>
            <person name="Sanchez-Porro C."/>
            <person name="Ventosa A."/>
        </authorList>
    </citation>
    <scope>NUCLEOTIDE SEQUENCE [LARGE SCALE GENOMIC DNA]</scope>
    <source>
        <strain evidence="8 9">F27</strain>
    </source>
</reference>
<dbReference type="InterPro" id="IPR050090">
    <property type="entry name" value="Tyrosine_recombinase_XerCD"/>
</dbReference>
<dbReference type="GO" id="GO:0006310">
    <property type="term" value="P:DNA recombination"/>
    <property type="evidence" value="ECO:0007669"/>
    <property type="project" value="UniProtKB-KW"/>
</dbReference>
<evidence type="ECO:0000313" key="8">
    <source>
        <dbReference type="EMBL" id="MBX0297081.1"/>
    </source>
</evidence>